<dbReference type="SUPFAM" id="SSF160240">
    <property type="entry name" value="Cation efflux protein cytoplasmic domain-like"/>
    <property type="match status" value="1"/>
</dbReference>
<dbReference type="Pfam" id="PF16916">
    <property type="entry name" value="ZT_dimer"/>
    <property type="match status" value="1"/>
</dbReference>
<evidence type="ECO:0000256" key="2">
    <source>
        <dbReference type="ARBA" id="ARBA00008873"/>
    </source>
</evidence>
<evidence type="ECO:0000256" key="6">
    <source>
        <dbReference type="ARBA" id="ARBA00022989"/>
    </source>
</evidence>
<dbReference type="InterPro" id="IPR050681">
    <property type="entry name" value="CDF/SLC30A"/>
</dbReference>
<feature type="region of interest" description="Disordered" evidence="9">
    <location>
        <begin position="1"/>
        <end position="37"/>
    </location>
</feature>
<proteinExistence type="inferred from homology"/>
<evidence type="ECO:0000256" key="7">
    <source>
        <dbReference type="ARBA" id="ARBA00023065"/>
    </source>
</evidence>
<comment type="subcellular location">
    <subcellularLocation>
        <location evidence="1">Membrane</location>
        <topology evidence="1">Multi-pass membrane protein</topology>
    </subcellularLocation>
</comment>
<accession>A0ABX2TJX0</accession>
<dbReference type="InterPro" id="IPR002524">
    <property type="entry name" value="Cation_efflux"/>
</dbReference>
<dbReference type="Proteomes" id="UP000584642">
    <property type="component" value="Unassembled WGS sequence"/>
</dbReference>
<dbReference type="PANTHER" id="PTHR11562:SF17">
    <property type="entry name" value="RE54080P-RELATED"/>
    <property type="match status" value="1"/>
</dbReference>
<dbReference type="Gene3D" id="1.20.1510.10">
    <property type="entry name" value="Cation efflux protein transmembrane domain"/>
    <property type="match status" value="1"/>
</dbReference>
<feature type="transmembrane region" description="Helical" evidence="10">
    <location>
        <begin position="186"/>
        <end position="206"/>
    </location>
</feature>
<keyword evidence="8 10" id="KW-0472">Membrane</keyword>
<feature type="domain" description="Cation efflux protein transmembrane" evidence="11">
    <location>
        <begin position="45"/>
        <end position="237"/>
    </location>
</feature>
<dbReference type="SUPFAM" id="SSF161111">
    <property type="entry name" value="Cation efflux protein transmembrane domain-like"/>
    <property type="match status" value="1"/>
</dbReference>
<keyword evidence="5" id="KW-0864">Zinc transport</keyword>
<evidence type="ECO:0000259" key="11">
    <source>
        <dbReference type="Pfam" id="PF01545"/>
    </source>
</evidence>
<feature type="transmembrane region" description="Helical" evidence="10">
    <location>
        <begin position="74"/>
        <end position="91"/>
    </location>
</feature>
<dbReference type="EMBL" id="JABFDB010000041">
    <property type="protein sequence ID" value="NYZ24568.1"/>
    <property type="molecule type" value="Genomic_DNA"/>
</dbReference>
<dbReference type="InterPro" id="IPR036837">
    <property type="entry name" value="Cation_efflux_CTD_sf"/>
</dbReference>
<keyword evidence="4 10" id="KW-0812">Transmembrane</keyword>
<keyword evidence="5" id="KW-0862">Zinc</keyword>
<feature type="compositionally biased region" description="Basic and acidic residues" evidence="9">
    <location>
        <begin position="1"/>
        <end position="30"/>
    </location>
</feature>
<keyword evidence="3" id="KW-0813">Transport</keyword>
<name>A0ABX2TJX0_9PROT</name>
<dbReference type="RefSeq" id="WP_180286342.1">
    <property type="nucleotide sequence ID" value="NZ_JABFDB010000041.1"/>
</dbReference>
<feature type="transmembrane region" description="Helical" evidence="10">
    <location>
        <begin position="142"/>
        <end position="165"/>
    </location>
</feature>
<evidence type="ECO:0000256" key="5">
    <source>
        <dbReference type="ARBA" id="ARBA00022906"/>
    </source>
</evidence>
<sequence>MPHDHDRHDHDHDHDQDHSHGHDHSHDHGHSHVPTVTADSERRVRLAMVLTGGFMLVEVVGGVLSGSLALLADAGHMLTDFAALTLSWFAFRLGRRPADALRSYGWRRFEVLAAYTNGIALFAIAGWIVVEAARRFYEPVEVMATEMLVVAVLGLLVNIASFRILSQGGAGHGNLNVRSAALHVMGDLLGSVAAIAAAGIIMATGWMPIDPILSVLVAVLILRSAWRIVAESGHILLEGTPQGIDPTQVGSAVRGVDGVTDVHHVHTWSLTSERPLVTLHAVLTETADHTATLCDIQGVLLARFGIEHATVQIERESCGEAPARKCG</sequence>
<dbReference type="InterPro" id="IPR027469">
    <property type="entry name" value="Cation_efflux_TMD_sf"/>
</dbReference>
<dbReference type="NCBIfam" id="TIGR01297">
    <property type="entry name" value="CDF"/>
    <property type="match status" value="1"/>
</dbReference>
<dbReference type="Pfam" id="PF01545">
    <property type="entry name" value="Cation_efflux"/>
    <property type="match status" value="1"/>
</dbReference>
<dbReference type="InterPro" id="IPR027470">
    <property type="entry name" value="Cation_efflux_CTD"/>
</dbReference>
<evidence type="ECO:0000256" key="4">
    <source>
        <dbReference type="ARBA" id="ARBA00022692"/>
    </source>
</evidence>
<gene>
    <name evidence="13" type="ORF">HND93_33100</name>
</gene>
<keyword evidence="6 10" id="KW-1133">Transmembrane helix</keyword>
<evidence type="ECO:0000256" key="1">
    <source>
        <dbReference type="ARBA" id="ARBA00004141"/>
    </source>
</evidence>
<keyword evidence="7" id="KW-0406">Ion transport</keyword>
<feature type="transmembrane region" description="Helical" evidence="10">
    <location>
        <begin position="112"/>
        <end position="130"/>
    </location>
</feature>
<feature type="domain" description="Cation efflux protein cytoplasmic" evidence="12">
    <location>
        <begin position="244"/>
        <end position="315"/>
    </location>
</feature>
<comment type="caution">
    <text evidence="13">The sequence shown here is derived from an EMBL/GenBank/DDBJ whole genome shotgun (WGS) entry which is preliminary data.</text>
</comment>
<keyword evidence="14" id="KW-1185">Reference proteome</keyword>
<dbReference type="PANTHER" id="PTHR11562">
    <property type="entry name" value="CATION EFFLUX PROTEIN/ ZINC TRANSPORTER"/>
    <property type="match status" value="1"/>
</dbReference>
<evidence type="ECO:0000313" key="14">
    <source>
        <dbReference type="Proteomes" id="UP000584642"/>
    </source>
</evidence>
<evidence type="ECO:0000313" key="13">
    <source>
        <dbReference type="EMBL" id="NYZ24568.1"/>
    </source>
</evidence>
<organism evidence="13 14">
    <name type="scientific">Azospirillum oleiclasticum</name>
    <dbReference type="NCBI Taxonomy" id="2735135"/>
    <lineage>
        <taxon>Bacteria</taxon>
        <taxon>Pseudomonadati</taxon>
        <taxon>Pseudomonadota</taxon>
        <taxon>Alphaproteobacteria</taxon>
        <taxon>Rhodospirillales</taxon>
        <taxon>Azospirillaceae</taxon>
        <taxon>Azospirillum</taxon>
    </lineage>
</organism>
<evidence type="ECO:0000256" key="8">
    <source>
        <dbReference type="ARBA" id="ARBA00023136"/>
    </source>
</evidence>
<feature type="transmembrane region" description="Helical" evidence="10">
    <location>
        <begin position="46"/>
        <end position="68"/>
    </location>
</feature>
<dbReference type="InterPro" id="IPR058533">
    <property type="entry name" value="Cation_efflux_TM"/>
</dbReference>
<evidence type="ECO:0000256" key="9">
    <source>
        <dbReference type="SAM" id="MobiDB-lite"/>
    </source>
</evidence>
<reference evidence="13 14" key="1">
    <citation type="submission" date="2020-05" db="EMBL/GenBank/DDBJ databases">
        <title>Azospirillum oleiclasticum sp. nov, a nitrogen-fixing and heavy crude oil-emulsifying bacterium isolated from the crude oil of Yumen Oilfield.</title>
        <authorList>
            <person name="Wu D."/>
            <person name="Cai M."/>
            <person name="Zhang X."/>
        </authorList>
    </citation>
    <scope>NUCLEOTIDE SEQUENCE [LARGE SCALE GENOMIC DNA]</scope>
    <source>
        <strain evidence="13 14">ROY-1-1-2</strain>
    </source>
</reference>
<protein>
    <submittedName>
        <fullName evidence="13">Cation transporter</fullName>
    </submittedName>
</protein>
<evidence type="ECO:0000256" key="3">
    <source>
        <dbReference type="ARBA" id="ARBA00022448"/>
    </source>
</evidence>
<comment type="similarity">
    <text evidence="2">Belongs to the cation diffusion facilitator (CDF) transporter (TC 2.A.4) family. SLC30A subfamily.</text>
</comment>
<evidence type="ECO:0000256" key="10">
    <source>
        <dbReference type="SAM" id="Phobius"/>
    </source>
</evidence>
<evidence type="ECO:0000259" key="12">
    <source>
        <dbReference type="Pfam" id="PF16916"/>
    </source>
</evidence>